<keyword evidence="4" id="KW-0808">Transferase</keyword>
<evidence type="ECO:0000313" key="8">
    <source>
        <dbReference type="Proteomes" id="UP000287651"/>
    </source>
</evidence>
<dbReference type="AlphaFoldDB" id="A0A427ADX4"/>
<keyword evidence="6" id="KW-1133">Transmembrane helix</keyword>
<dbReference type="InterPro" id="IPR029044">
    <property type="entry name" value="Nucleotide-diphossugar_trans"/>
</dbReference>
<gene>
    <name evidence="7" type="ORF">B296_00025858</name>
</gene>
<evidence type="ECO:0000256" key="2">
    <source>
        <dbReference type="ARBA" id="ARBA00006351"/>
    </source>
</evidence>
<dbReference type="SUPFAM" id="SSF53448">
    <property type="entry name" value="Nucleotide-diphospho-sugar transferases"/>
    <property type="match status" value="1"/>
</dbReference>
<comment type="similarity">
    <text evidence="2 5">Belongs to the glycosyltransferase 8 family.</text>
</comment>
<keyword evidence="6" id="KW-0472">Membrane</keyword>
<keyword evidence="3" id="KW-0328">Glycosyltransferase</keyword>
<dbReference type="GO" id="GO:0016757">
    <property type="term" value="F:glycosyltransferase activity"/>
    <property type="evidence" value="ECO:0007669"/>
    <property type="project" value="UniProtKB-KW"/>
</dbReference>
<reference evidence="7 8" key="1">
    <citation type="journal article" date="2014" name="Agronomy (Basel)">
        <title>A Draft Genome Sequence for Ensete ventricosum, the Drought-Tolerant Tree Against Hunger.</title>
        <authorList>
            <person name="Harrison J."/>
            <person name="Moore K.A."/>
            <person name="Paszkiewicz K."/>
            <person name="Jones T."/>
            <person name="Grant M."/>
            <person name="Ambacheew D."/>
            <person name="Muzemil S."/>
            <person name="Studholme D.J."/>
        </authorList>
    </citation>
    <scope>NUCLEOTIDE SEQUENCE [LARGE SCALE GENOMIC DNA]</scope>
</reference>
<dbReference type="InterPro" id="IPR050748">
    <property type="entry name" value="Glycosyltrans_8_dom-fam"/>
</dbReference>
<evidence type="ECO:0000256" key="1">
    <source>
        <dbReference type="ARBA" id="ARBA00004877"/>
    </source>
</evidence>
<evidence type="ECO:0000256" key="6">
    <source>
        <dbReference type="SAM" id="Phobius"/>
    </source>
</evidence>
<evidence type="ECO:0000256" key="4">
    <source>
        <dbReference type="ARBA" id="ARBA00022679"/>
    </source>
</evidence>
<protein>
    <recommendedName>
        <fullName evidence="5">Hexosyltransferase</fullName>
        <ecNumber evidence="5">2.4.1.-</ecNumber>
    </recommendedName>
</protein>
<dbReference type="PANTHER" id="PTHR13778:SF40">
    <property type="entry name" value="GALACTURONOSYLTRANSFERASE-LIKE 9-RELATED"/>
    <property type="match status" value="1"/>
</dbReference>
<accession>A0A427ADX4</accession>
<comment type="pathway">
    <text evidence="1">Glycan metabolism; pectin biosynthesis.</text>
</comment>
<sequence>MAPRHPPLSPVFFFCFTASLGYKEGRRRRQSKKETMPSSPLLFFFFFFFFLASPTDAFLSSLLAAPGGDAPRFAEAQHFRNGDHCPSISAGVGRAAACDPSYVHIAMTLDAHYLRGSIAAVHSILKHSSCPDALFFHFFAPAGGRVGGDDLSRLLGSTVRSVFPALRFEVYPFRAELVSGLISSSVRVALQNPLNYVRAYLADLIDACVQRVVYLDSDVVVVDDVRRLWDDAGARLDSAAAVVAAPEYCHANFTRYFAPTFWAEGGAQAFAGRRHRPCYFNTGVMVMDLRRWRAGGYRRRIERWMEAQRERRIYELGSLPPFLLVFAGEVEGLEHRWNQHGLGGDNLTGECRRLHPGPVSLMHWSGMGKPWDRLDAGNPCPVDQLWKPYDLYFRPSSGASSIAAT</sequence>
<dbReference type="Proteomes" id="UP000287651">
    <property type="component" value="Unassembled WGS sequence"/>
</dbReference>
<feature type="transmembrane region" description="Helical" evidence="6">
    <location>
        <begin position="42"/>
        <end position="65"/>
    </location>
</feature>
<comment type="caution">
    <text evidence="7">The sequence shown here is derived from an EMBL/GenBank/DDBJ whole genome shotgun (WGS) entry which is preliminary data.</text>
</comment>
<evidence type="ECO:0000256" key="3">
    <source>
        <dbReference type="ARBA" id="ARBA00022676"/>
    </source>
</evidence>
<dbReference type="GO" id="GO:0005794">
    <property type="term" value="C:Golgi apparatus"/>
    <property type="evidence" value="ECO:0007669"/>
    <property type="project" value="TreeGrafter"/>
</dbReference>
<proteinExistence type="inferred from homology"/>
<name>A0A427ADX4_ENSVE</name>
<dbReference type="EMBL" id="AMZH03002787">
    <property type="protein sequence ID" value="RRT74386.1"/>
    <property type="molecule type" value="Genomic_DNA"/>
</dbReference>
<evidence type="ECO:0000256" key="5">
    <source>
        <dbReference type="RuleBase" id="RU362027"/>
    </source>
</evidence>
<dbReference type="Pfam" id="PF01501">
    <property type="entry name" value="Glyco_transf_8"/>
    <property type="match status" value="1"/>
</dbReference>
<dbReference type="InterPro" id="IPR002495">
    <property type="entry name" value="Glyco_trans_8"/>
</dbReference>
<evidence type="ECO:0000313" key="7">
    <source>
        <dbReference type="EMBL" id="RRT74386.1"/>
    </source>
</evidence>
<dbReference type="EC" id="2.4.1.-" evidence="5"/>
<dbReference type="PANTHER" id="PTHR13778">
    <property type="entry name" value="GLYCOSYLTRANSFERASE 8 DOMAIN-CONTAINING PROTEIN"/>
    <property type="match status" value="1"/>
</dbReference>
<organism evidence="7 8">
    <name type="scientific">Ensete ventricosum</name>
    <name type="common">Abyssinian banana</name>
    <name type="synonym">Musa ensete</name>
    <dbReference type="NCBI Taxonomy" id="4639"/>
    <lineage>
        <taxon>Eukaryota</taxon>
        <taxon>Viridiplantae</taxon>
        <taxon>Streptophyta</taxon>
        <taxon>Embryophyta</taxon>
        <taxon>Tracheophyta</taxon>
        <taxon>Spermatophyta</taxon>
        <taxon>Magnoliopsida</taxon>
        <taxon>Liliopsida</taxon>
        <taxon>Zingiberales</taxon>
        <taxon>Musaceae</taxon>
        <taxon>Ensete</taxon>
    </lineage>
</organism>
<dbReference type="Gene3D" id="3.90.550.10">
    <property type="entry name" value="Spore Coat Polysaccharide Biosynthesis Protein SpsA, Chain A"/>
    <property type="match status" value="1"/>
</dbReference>
<keyword evidence="6" id="KW-0812">Transmembrane</keyword>
<feature type="transmembrane region" description="Helical" evidence="6">
    <location>
        <begin position="6"/>
        <end position="22"/>
    </location>
</feature>